<sequence length="58" mass="6591">MAKLSKPKTTVLTRYFLAASSISMGHLKLTLVEISTITAIFYQKSEVRFVQNIKLLLF</sequence>
<evidence type="ECO:0000313" key="2">
    <source>
        <dbReference type="Proteomes" id="UP001157353"/>
    </source>
</evidence>
<reference evidence="2" key="1">
    <citation type="journal article" date="2019" name="Int. J. Syst. Evol. Microbiol.">
        <title>The Global Catalogue of Microorganisms (GCM) 10K type strain sequencing project: providing services to taxonomists for standard genome sequencing and annotation.</title>
        <authorList>
            <consortium name="The Broad Institute Genomics Platform"/>
            <consortium name="The Broad Institute Genome Sequencing Center for Infectious Disease"/>
            <person name="Wu L."/>
            <person name="Ma J."/>
        </authorList>
    </citation>
    <scope>NUCLEOTIDE SEQUENCE [LARGE SCALE GENOMIC DNA]</scope>
    <source>
        <strain evidence="2">NBRC 103166</strain>
    </source>
</reference>
<name>A0ABQ6E2U3_9GAMM</name>
<keyword evidence="2" id="KW-1185">Reference proteome</keyword>
<organism evidence="1 2">
    <name type="scientific">Psychromonas marina</name>
    <dbReference type="NCBI Taxonomy" id="88364"/>
    <lineage>
        <taxon>Bacteria</taxon>
        <taxon>Pseudomonadati</taxon>
        <taxon>Pseudomonadota</taxon>
        <taxon>Gammaproteobacteria</taxon>
        <taxon>Alteromonadales</taxon>
        <taxon>Psychromonadaceae</taxon>
        <taxon>Psychromonas</taxon>
    </lineage>
</organism>
<accession>A0ABQ6E2U3</accession>
<comment type="caution">
    <text evidence="1">The sequence shown here is derived from an EMBL/GenBank/DDBJ whole genome shotgun (WGS) entry which is preliminary data.</text>
</comment>
<evidence type="ECO:0000313" key="1">
    <source>
        <dbReference type="EMBL" id="GLS91728.1"/>
    </source>
</evidence>
<dbReference type="Proteomes" id="UP001157353">
    <property type="component" value="Unassembled WGS sequence"/>
</dbReference>
<proteinExistence type="predicted"/>
<dbReference type="EMBL" id="BSPQ01000015">
    <property type="protein sequence ID" value="GLS91728.1"/>
    <property type="molecule type" value="Genomic_DNA"/>
</dbReference>
<protein>
    <submittedName>
        <fullName evidence="1">Uncharacterized protein</fullName>
    </submittedName>
</protein>
<gene>
    <name evidence="1" type="ORF">GCM10007916_27980</name>
</gene>